<comment type="caution">
    <text evidence="1">The sequence shown here is derived from an EMBL/GenBank/DDBJ whole genome shotgun (WGS) entry which is preliminary data.</text>
</comment>
<sequence length="95" mass="10457">MKAQIAASKRNYFRDWIAFDAEFSTALLEVEINANSLLNSDRQHSNADVSLDKINHYLIKAGASLPVTPAEEARIYRFTTSRIFVEAGGGGNLPA</sequence>
<accession>A0A5N1JWL9</accession>
<evidence type="ECO:0000313" key="1">
    <source>
        <dbReference type="EMBL" id="KAA9361519.1"/>
    </source>
</evidence>
<protein>
    <submittedName>
        <fullName evidence="1">Uncharacterized protein</fullName>
    </submittedName>
</protein>
<proteinExistence type="predicted"/>
<reference evidence="1 2" key="1">
    <citation type="submission" date="2019-09" db="EMBL/GenBank/DDBJ databases">
        <title>Biological control of the noxious weed angled onion (Allium triquetrum) thwarted by endophytic bacteria in Victoria, Australia.</title>
        <authorList>
            <person name="Tehranchian P."/>
            <person name="Adair R.J."/>
            <person name="Van T.H."/>
            <person name="Morrison P.D."/>
            <person name="Williams H."/>
            <person name="Lawrie A.C."/>
        </authorList>
    </citation>
    <scope>NUCLEOTIDE SEQUENCE [LARGE SCALE GENOMIC DNA]</scope>
    <source>
        <strain evidence="1 2">RPTAtOch1</strain>
    </source>
</reference>
<dbReference type="EMBL" id="VYXQ01000024">
    <property type="protein sequence ID" value="KAA9361519.1"/>
    <property type="molecule type" value="Genomic_DNA"/>
</dbReference>
<dbReference type="AlphaFoldDB" id="A0A5N1JWL9"/>
<gene>
    <name evidence="1" type="ORF">F3W84_19950</name>
</gene>
<dbReference type="RefSeq" id="WP_151095199.1">
    <property type="nucleotide sequence ID" value="NZ_JBLZNM010000021.1"/>
</dbReference>
<organism evidence="1 2">
    <name type="scientific">Ochrobactrum quorumnocens</name>
    <dbReference type="NCBI Taxonomy" id="271865"/>
    <lineage>
        <taxon>Bacteria</taxon>
        <taxon>Pseudomonadati</taxon>
        <taxon>Pseudomonadota</taxon>
        <taxon>Alphaproteobacteria</taxon>
        <taxon>Hyphomicrobiales</taxon>
        <taxon>Brucellaceae</taxon>
        <taxon>Brucella/Ochrobactrum group</taxon>
        <taxon>Ochrobactrum</taxon>
    </lineage>
</organism>
<dbReference type="Proteomes" id="UP000327108">
    <property type="component" value="Unassembled WGS sequence"/>
</dbReference>
<evidence type="ECO:0000313" key="2">
    <source>
        <dbReference type="Proteomes" id="UP000327108"/>
    </source>
</evidence>
<name>A0A5N1JWL9_9HYPH</name>
<keyword evidence="2" id="KW-1185">Reference proteome</keyword>